<organism evidence="2 3">
    <name type="scientific">Corynebacterium guangdongense</name>
    <dbReference type="NCBI Taxonomy" id="1783348"/>
    <lineage>
        <taxon>Bacteria</taxon>
        <taxon>Bacillati</taxon>
        <taxon>Actinomycetota</taxon>
        <taxon>Actinomycetes</taxon>
        <taxon>Mycobacteriales</taxon>
        <taxon>Corynebacteriaceae</taxon>
        <taxon>Corynebacterium</taxon>
    </lineage>
</organism>
<feature type="transmembrane region" description="Helical" evidence="1">
    <location>
        <begin position="62"/>
        <end position="80"/>
    </location>
</feature>
<dbReference type="Proteomes" id="UP001180840">
    <property type="component" value="Unassembled WGS sequence"/>
</dbReference>
<name>A0ABU1ZUC2_9CORY</name>
<keyword evidence="1" id="KW-1133">Transmembrane helix</keyword>
<evidence type="ECO:0000313" key="3">
    <source>
        <dbReference type="Proteomes" id="UP001180840"/>
    </source>
</evidence>
<dbReference type="RefSeq" id="WP_290197386.1">
    <property type="nucleotide sequence ID" value="NZ_CP047654.1"/>
</dbReference>
<feature type="transmembrane region" description="Helical" evidence="1">
    <location>
        <begin position="92"/>
        <end position="115"/>
    </location>
</feature>
<reference evidence="2" key="1">
    <citation type="submission" date="2023-07" db="EMBL/GenBank/DDBJ databases">
        <title>Sequencing the genomes of 1000 actinobacteria strains.</title>
        <authorList>
            <person name="Klenk H.-P."/>
        </authorList>
    </citation>
    <scope>NUCLEOTIDE SEQUENCE</scope>
    <source>
        <strain evidence="2">DSM 107476</strain>
    </source>
</reference>
<keyword evidence="1" id="KW-0472">Membrane</keyword>
<keyword evidence="3" id="KW-1185">Reference proteome</keyword>
<protein>
    <submittedName>
        <fullName evidence="2">Amino acid transporter</fullName>
    </submittedName>
</protein>
<sequence>MRTFLVGLILQLVPFVLWVLWGVLPPVVPESFNPWIVIGGIGTVGAVLSLIGVAGVRTSARILGVIFSVIGILGWGSWLLTGVQYGVDEPVINVTGLLVVISTIGLLVVAGGMGYRRPGAIPPPASRS</sequence>
<comment type="caution">
    <text evidence="2">The sequence shown here is derived from an EMBL/GenBank/DDBJ whole genome shotgun (WGS) entry which is preliminary data.</text>
</comment>
<keyword evidence="1" id="KW-0812">Transmembrane</keyword>
<dbReference type="EMBL" id="JAVDXZ010000001">
    <property type="protein sequence ID" value="MDR7328522.1"/>
    <property type="molecule type" value="Genomic_DNA"/>
</dbReference>
<evidence type="ECO:0000313" key="2">
    <source>
        <dbReference type="EMBL" id="MDR7328522.1"/>
    </source>
</evidence>
<accession>A0ABU1ZUC2</accession>
<evidence type="ECO:0000256" key="1">
    <source>
        <dbReference type="SAM" id="Phobius"/>
    </source>
</evidence>
<gene>
    <name evidence="2" type="ORF">J2S39_000198</name>
</gene>
<proteinExistence type="predicted"/>
<feature type="transmembrane region" description="Helical" evidence="1">
    <location>
        <begin position="32"/>
        <end position="55"/>
    </location>
</feature>